<feature type="transmembrane region" description="Helical" evidence="2">
    <location>
        <begin position="602"/>
        <end position="628"/>
    </location>
</feature>
<protein>
    <submittedName>
        <fullName evidence="3">Uncharacterized protein</fullName>
    </submittedName>
</protein>
<dbReference type="AlphaFoldDB" id="A0A9D2PGR0"/>
<feature type="transmembrane region" description="Helical" evidence="2">
    <location>
        <begin position="635"/>
        <end position="659"/>
    </location>
</feature>
<dbReference type="EMBL" id="DWWD01000018">
    <property type="protein sequence ID" value="HJC49627.1"/>
    <property type="molecule type" value="Genomic_DNA"/>
</dbReference>
<organism evidence="3 4">
    <name type="scientific">Candidatus Anaerostipes avistercoris</name>
    <dbReference type="NCBI Taxonomy" id="2838462"/>
    <lineage>
        <taxon>Bacteria</taxon>
        <taxon>Bacillati</taxon>
        <taxon>Bacillota</taxon>
        <taxon>Clostridia</taxon>
        <taxon>Lachnospirales</taxon>
        <taxon>Lachnospiraceae</taxon>
        <taxon>Anaerostipes</taxon>
    </lineage>
</organism>
<feature type="transmembrane region" description="Helical" evidence="2">
    <location>
        <begin position="665"/>
        <end position="693"/>
    </location>
</feature>
<keyword evidence="2" id="KW-1133">Transmembrane helix</keyword>
<reference evidence="3" key="2">
    <citation type="submission" date="2021-04" db="EMBL/GenBank/DDBJ databases">
        <authorList>
            <person name="Gilroy R."/>
        </authorList>
    </citation>
    <scope>NUCLEOTIDE SEQUENCE</scope>
    <source>
        <strain evidence="3">ChiSjej3B21-8574</strain>
    </source>
</reference>
<keyword evidence="2" id="KW-0472">Membrane</keyword>
<evidence type="ECO:0000256" key="2">
    <source>
        <dbReference type="SAM" id="Phobius"/>
    </source>
</evidence>
<accession>A0A9D2PGR0</accession>
<keyword evidence="2" id="KW-0812">Transmembrane</keyword>
<reference evidence="3" key="1">
    <citation type="journal article" date="2021" name="PeerJ">
        <title>Extensive microbial diversity within the chicken gut microbiome revealed by metagenomics and culture.</title>
        <authorList>
            <person name="Gilroy R."/>
            <person name="Ravi A."/>
            <person name="Getino M."/>
            <person name="Pursley I."/>
            <person name="Horton D.L."/>
            <person name="Alikhan N.F."/>
            <person name="Baker D."/>
            <person name="Gharbi K."/>
            <person name="Hall N."/>
            <person name="Watson M."/>
            <person name="Adriaenssens E.M."/>
            <person name="Foster-Nyarko E."/>
            <person name="Jarju S."/>
            <person name="Secka A."/>
            <person name="Antonio M."/>
            <person name="Oren A."/>
            <person name="Chaudhuri R.R."/>
            <person name="La Ragione R."/>
            <person name="Hildebrand F."/>
            <person name="Pallen M.J."/>
        </authorList>
    </citation>
    <scope>NUCLEOTIDE SEQUENCE</scope>
    <source>
        <strain evidence="3">ChiSjej3B21-8574</strain>
    </source>
</reference>
<evidence type="ECO:0000256" key="1">
    <source>
        <dbReference type="SAM" id="Coils"/>
    </source>
</evidence>
<sequence>MKNKKDLQIQLIPYDENTGSDQFDLDRVIYDLDGQIKQLSSQADSFDYIISAASGLMCSMLDIFWVGEFDLERGRDFASEKVESFVKKTASMLGCEQDDLKASVKFLEKKFPLPSDGNTPDFGGGLQHHLRDFAHHPTIVGLAFSLLTQFTYKSYGTDENGTFIIREIPEKSRVFIGKDTSQKIINGTIIWFFHLVSDMAGSGNTAGLSGGTGIPGPLLSMAKELSVLPIFRNLKIQDNGISSFLSRLFNGTLLAKRNENGTIIKDTVLKMDLRGELGAAAELGRQAIPVIANECIVRTFYFIRHLAAELKNQKITQLGDFKKIQWEDVLPANNPTISRMLTIATGVFTTVDVASAAATQKFWVSINYVGVGRFALAIGEDVSWCIKARNVKKIRKMYEEIKRFSYTDEDNRIYGRMGNDMEVNKFGLTLEQTEILYNLEYLKTLNDIQQTKIPVNGEKIKQLKMEWLSEWKDYIGNAFSSFTQVEGAQIKWYSKKQMLNLIEKENANDIWFRLVLLEAMLFEPYYPLSVEKNKKGIEVPTTKYKTLQNALFGYKEQEGDKYLDQYFSKECYVDGYVKRLRKCYKKVIRELNEVLKTALTSLAIAAGITITTIATAGAFAPTIAVALVGSNFAGLSGAALTSACLAYLGGGAIAAGGLGMAGGTIAIVGGGAALGLGVGAGVGGAVGAVSIAGKKEAILQSAKLLVSVREIFLNDEHDLEYSNSVMEQYVEKIAEIEKGLVDLRLKADEADGKEKKELKKKIKEAEDTVEAMKIARKSMRKFVSSFETGMEQTEEKSEESS</sequence>
<dbReference type="Proteomes" id="UP000823904">
    <property type="component" value="Unassembled WGS sequence"/>
</dbReference>
<gene>
    <name evidence="3" type="ORF">H9754_03450</name>
</gene>
<name>A0A9D2PGR0_9FIRM</name>
<comment type="caution">
    <text evidence="3">The sequence shown here is derived from an EMBL/GenBank/DDBJ whole genome shotgun (WGS) entry which is preliminary data.</text>
</comment>
<evidence type="ECO:0000313" key="4">
    <source>
        <dbReference type="Proteomes" id="UP000823904"/>
    </source>
</evidence>
<evidence type="ECO:0000313" key="3">
    <source>
        <dbReference type="EMBL" id="HJC49627.1"/>
    </source>
</evidence>
<feature type="coiled-coil region" evidence="1">
    <location>
        <begin position="726"/>
        <end position="775"/>
    </location>
</feature>
<proteinExistence type="predicted"/>
<keyword evidence="1" id="KW-0175">Coiled coil</keyword>